<proteinExistence type="predicted"/>
<evidence type="ECO:0000256" key="10">
    <source>
        <dbReference type="ARBA" id="ARBA00023170"/>
    </source>
</evidence>
<dbReference type="PROSITE" id="PS00010">
    <property type="entry name" value="ASX_HYDROXYL"/>
    <property type="match status" value="1"/>
</dbReference>
<evidence type="ECO:0000256" key="7">
    <source>
        <dbReference type="ARBA" id="ARBA00022989"/>
    </source>
</evidence>
<dbReference type="SUPFAM" id="SSF57196">
    <property type="entry name" value="EGF/Laminin"/>
    <property type="match status" value="2"/>
</dbReference>
<evidence type="ECO:0000256" key="4">
    <source>
        <dbReference type="ARBA" id="ARBA00022692"/>
    </source>
</evidence>
<feature type="region of interest" description="Disordered" evidence="15">
    <location>
        <begin position="553"/>
        <end position="576"/>
    </location>
</feature>
<dbReference type="PROSITE" id="PS50026">
    <property type="entry name" value="EGF_3"/>
    <property type="match status" value="2"/>
</dbReference>
<keyword evidence="5" id="KW-0732">Signal</keyword>
<comment type="subcellular location">
    <subcellularLocation>
        <location evidence="1">Membrane</location>
        <topology evidence="1">Single-pass type I membrane protein</topology>
    </subcellularLocation>
</comment>
<dbReference type="SMART" id="SM00179">
    <property type="entry name" value="EGF_CA"/>
    <property type="match status" value="2"/>
</dbReference>
<dbReference type="InterPro" id="IPR000152">
    <property type="entry name" value="EGF-type_Asp/Asn_hydroxyl_site"/>
</dbReference>
<keyword evidence="10 18" id="KW-0675">Receptor</keyword>
<dbReference type="GO" id="GO:0042562">
    <property type="term" value="F:hormone binding"/>
    <property type="evidence" value="ECO:0007669"/>
    <property type="project" value="TreeGrafter"/>
</dbReference>
<organism evidence="18 19">
    <name type="scientific">Elysia marginata</name>
    <dbReference type="NCBI Taxonomy" id="1093978"/>
    <lineage>
        <taxon>Eukaryota</taxon>
        <taxon>Metazoa</taxon>
        <taxon>Spiralia</taxon>
        <taxon>Lophotrochozoa</taxon>
        <taxon>Mollusca</taxon>
        <taxon>Gastropoda</taxon>
        <taxon>Heterobranchia</taxon>
        <taxon>Euthyneura</taxon>
        <taxon>Panpulmonata</taxon>
        <taxon>Sacoglossa</taxon>
        <taxon>Placobranchoidea</taxon>
        <taxon>Plakobranchidae</taxon>
        <taxon>Elysia</taxon>
    </lineage>
</organism>
<dbReference type="PROSITE" id="PS01209">
    <property type="entry name" value="LDLRA_1"/>
    <property type="match status" value="1"/>
</dbReference>
<dbReference type="InterPro" id="IPR001881">
    <property type="entry name" value="EGF-like_Ca-bd_dom"/>
</dbReference>
<evidence type="ECO:0000256" key="13">
    <source>
        <dbReference type="PROSITE-ProRule" id="PRU00124"/>
    </source>
</evidence>
<accession>A0AAV4GNR9</accession>
<keyword evidence="7 16" id="KW-1133">Transmembrane helix</keyword>
<gene>
    <name evidence="18" type="ORF">ElyMa_002493000</name>
</gene>
<dbReference type="PANTHER" id="PTHR22722">
    <property type="entry name" value="LOW-DENSITY LIPOPROTEIN RECEPTOR-RELATED PROTEIN 2-RELATED"/>
    <property type="match status" value="1"/>
</dbReference>
<dbReference type="GO" id="GO:0006898">
    <property type="term" value="P:receptor-mediated endocytosis"/>
    <property type="evidence" value="ECO:0007669"/>
    <property type="project" value="TreeGrafter"/>
</dbReference>
<dbReference type="GO" id="GO:0043235">
    <property type="term" value="C:receptor complex"/>
    <property type="evidence" value="ECO:0007669"/>
    <property type="project" value="TreeGrafter"/>
</dbReference>
<protein>
    <submittedName>
        <fullName evidence="18">Low-density lipoprotein receptor-related protein 2-like</fullName>
    </submittedName>
</protein>
<evidence type="ECO:0000256" key="14">
    <source>
        <dbReference type="PROSITE-ProRule" id="PRU00461"/>
    </source>
</evidence>
<evidence type="ECO:0000256" key="8">
    <source>
        <dbReference type="ARBA" id="ARBA00023136"/>
    </source>
</evidence>
<dbReference type="InterPro" id="IPR049883">
    <property type="entry name" value="NOTCH1_EGF-like"/>
</dbReference>
<dbReference type="InterPro" id="IPR018097">
    <property type="entry name" value="EGF_Ca-bd_CS"/>
</dbReference>
<dbReference type="PANTHER" id="PTHR22722:SF14">
    <property type="entry name" value="MEGALIN, ISOFORM A"/>
    <property type="match status" value="1"/>
</dbReference>
<feature type="disulfide bond" evidence="13">
    <location>
        <begin position="92"/>
        <end position="107"/>
    </location>
</feature>
<feature type="disulfide bond" evidence="13">
    <location>
        <begin position="39"/>
        <end position="57"/>
    </location>
</feature>
<evidence type="ECO:0000256" key="9">
    <source>
        <dbReference type="ARBA" id="ARBA00023157"/>
    </source>
</evidence>
<dbReference type="InterPro" id="IPR036055">
    <property type="entry name" value="LDL_receptor-like_sf"/>
</dbReference>
<dbReference type="PRINTS" id="PR00261">
    <property type="entry name" value="LDLRECEPTOR"/>
</dbReference>
<dbReference type="SMART" id="SM00192">
    <property type="entry name" value="LDLa"/>
    <property type="match status" value="3"/>
</dbReference>
<feature type="domain" description="EGF-like" evidence="17">
    <location>
        <begin position="154"/>
        <end position="190"/>
    </location>
</feature>
<dbReference type="Proteomes" id="UP000762676">
    <property type="component" value="Unassembled WGS sequence"/>
</dbReference>
<dbReference type="CDD" id="cd00054">
    <property type="entry name" value="EGF_CA"/>
    <property type="match status" value="2"/>
</dbReference>
<evidence type="ECO:0000256" key="15">
    <source>
        <dbReference type="SAM" id="MobiDB-lite"/>
    </source>
</evidence>
<feature type="repeat" description="LDL-receptor class B" evidence="14">
    <location>
        <begin position="289"/>
        <end position="331"/>
    </location>
</feature>
<feature type="disulfide bond" evidence="13">
    <location>
        <begin position="73"/>
        <end position="85"/>
    </location>
</feature>
<dbReference type="FunFam" id="2.10.25.10:FF:000009">
    <property type="entry name" value="Low-density lipoprotein receptor isoform 1"/>
    <property type="match status" value="1"/>
</dbReference>
<dbReference type="Pfam" id="PF00058">
    <property type="entry name" value="Ldl_recept_b"/>
    <property type="match status" value="2"/>
</dbReference>
<dbReference type="PROSITE" id="PS51120">
    <property type="entry name" value="LDLRB"/>
    <property type="match status" value="3"/>
</dbReference>
<keyword evidence="3" id="KW-0254">Endocytosis</keyword>
<dbReference type="InterPro" id="IPR000033">
    <property type="entry name" value="LDLR_classB_rpt"/>
</dbReference>
<evidence type="ECO:0000256" key="6">
    <source>
        <dbReference type="ARBA" id="ARBA00022737"/>
    </source>
</evidence>
<dbReference type="PROSITE" id="PS00022">
    <property type="entry name" value="EGF_1"/>
    <property type="match status" value="1"/>
</dbReference>
<dbReference type="AlphaFoldDB" id="A0AAV4GNR9"/>
<dbReference type="Pfam" id="PF07645">
    <property type="entry name" value="EGF_CA"/>
    <property type="match status" value="1"/>
</dbReference>
<feature type="domain" description="EGF-like" evidence="17">
    <location>
        <begin position="518"/>
        <end position="552"/>
    </location>
</feature>
<dbReference type="SUPFAM" id="SSF57424">
    <property type="entry name" value="LDL receptor-like module"/>
    <property type="match status" value="3"/>
</dbReference>
<dbReference type="GO" id="GO:0005509">
    <property type="term" value="F:calcium ion binding"/>
    <property type="evidence" value="ECO:0007669"/>
    <property type="project" value="InterPro"/>
</dbReference>
<dbReference type="InterPro" id="IPR011042">
    <property type="entry name" value="6-blade_b-propeller_TolB-like"/>
</dbReference>
<dbReference type="SUPFAM" id="SSF63825">
    <property type="entry name" value="YWTD domain"/>
    <property type="match status" value="1"/>
</dbReference>
<dbReference type="Pfam" id="PF00057">
    <property type="entry name" value="Ldl_recept_a"/>
    <property type="match status" value="3"/>
</dbReference>
<evidence type="ECO:0000313" key="18">
    <source>
        <dbReference type="EMBL" id="GFR87432.1"/>
    </source>
</evidence>
<feature type="compositionally biased region" description="Polar residues" evidence="15">
    <location>
        <begin position="567"/>
        <end position="576"/>
    </location>
</feature>
<evidence type="ECO:0000256" key="1">
    <source>
        <dbReference type="ARBA" id="ARBA00004479"/>
    </source>
</evidence>
<evidence type="ECO:0000256" key="11">
    <source>
        <dbReference type="ARBA" id="ARBA00023180"/>
    </source>
</evidence>
<dbReference type="PROSITE" id="PS01187">
    <property type="entry name" value="EGF_CA"/>
    <property type="match status" value="1"/>
</dbReference>
<evidence type="ECO:0000256" key="12">
    <source>
        <dbReference type="PROSITE-ProRule" id="PRU00076"/>
    </source>
</evidence>
<dbReference type="InterPro" id="IPR002172">
    <property type="entry name" value="LDrepeatLR_classA_rpt"/>
</dbReference>
<dbReference type="SMART" id="SM00181">
    <property type="entry name" value="EGF"/>
    <property type="match status" value="4"/>
</dbReference>
<keyword evidence="9 12" id="KW-1015">Disulfide bond</keyword>
<dbReference type="Gene3D" id="4.10.400.10">
    <property type="entry name" value="Low-density Lipoprotein Receptor"/>
    <property type="match status" value="3"/>
</dbReference>
<dbReference type="SMART" id="SM00135">
    <property type="entry name" value="LY"/>
    <property type="match status" value="5"/>
</dbReference>
<dbReference type="InterPro" id="IPR000742">
    <property type="entry name" value="EGF"/>
</dbReference>
<feature type="disulfide bond" evidence="13">
    <location>
        <begin position="80"/>
        <end position="98"/>
    </location>
</feature>
<dbReference type="Gene3D" id="2.10.25.10">
    <property type="entry name" value="Laminin"/>
    <property type="match status" value="3"/>
</dbReference>
<feature type="repeat" description="LDL-receptor class B" evidence="14">
    <location>
        <begin position="378"/>
        <end position="420"/>
    </location>
</feature>
<keyword evidence="18" id="KW-0449">Lipoprotein</keyword>
<evidence type="ECO:0000259" key="17">
    <source>
        <dbReference type="PROSITE" id="PS50026"/>
    </source>
</evidence>
<keyword evidence="8 16" id="KW-0472">Membrane</keyword>
<keyword evidence="2 12" id="KW-0245">EGF-like domain</keyword>
<keyword evidence="11" id="KW-0325">Glycoprotein</keyword>
<keyword evidence="4 16" id="KW-0812">Transmembrane</keyword>
<comment type="caution">
    <text evidence="18">The sequence shown here is derived from an EMBL/GenBank/DDBJ whole genome shotgun (WGS) entry which is preliminary data.</text>
</comment>
<comment type="caution">
    <text evidence="12">Lacks conserved residue(s) required for the propagation of feature annotation.</text>
</comment>
<evidence type="ECO:0000256" key="5">
    <source>
        <dbReference type="ARBA" id="ARBA00022729"/>
    </source>
</evidence>
<feature type="disulfide bond" evidence="12">
    <location>
        <begin position="542"/>
        <end position="551"/>
    </location>
</feature>
<dbReference type="Gene3D" id="2.120.10.30">
    <property type="entry name" value="TolB, C-terminal domain"/>
    <property type="match status" value="1"/>
</dbReference>
<name>A0AAV4GNR9_9GAST</name>
<keyword evidence="6" id="KW-0677">Repeat</keyword>
<evidence type="ECO:0000256" key="3">
    <source>
        <dbReference type="ARBA" id="ARBA00022583"/>
    </source>
</evidence>
<dbReference type="InterPro" id="IPR051221">
    <property type="entry name" value="LDLR-related"/>
</dbReference>
<evidence type="ECO:0000256" key="2">
    <source>
        <dbReference type="ARBA" id="ARBA00022536"/>
    </source>
</evidence>
<dbReference type="PROSITE" id="PS50068">
    <property type="entry name" value="LDLRA_2"/>
    <property type="match status" value="3"/>
</dbReference>
<reference evidence="18 19" key="1">
    <citation type="journal article" date="2021" name="Elife">
        <title>Chloroplast acquisition without the gene transfer in kleptoplastic sea slugs, Plakobranchus ocellatus.</title>
        <authorList>
            <person name="Maeda T."/>
            <person name="Takahashi S."/>
            <person name="Yoshida T."/>
            <person name="Shimamura S."/>
            <person name="Takaki Y."/>
            <person name="Nagai Y."/>
            <person name="Toyoda A."/>
            <person name="Suzuki Y."/>
            <person name="Arimoto A."/>
            <person name="Ishii H."/>
            <person name="Satoh N."/>
            <person name="Nishiyama T."/>
            <person name="Hasebe M."/>
            <person name="Maruyama T."/>
            <person name="Minagawa J."/>
            <person name="Obokata J."/>
            <person name="Shigenobu S."/>
        </authorList>
    </citation>
    <scope>NUCLEOTIDE SEQUENCE [LARGE SCALE GENOMIC DNA]</scope>
</reference>
<feature type="transmembrane region" description="Helical" evidence="16">
    <location>
        <begin position="582"/>
        <end position="605"/>
    </location>
</feature>
<dbReference type="GO" id="GO:0016324">
    <property type="term" value="C:apical plasma membrane"/>
    <property type="evidence" value="ECO:0007669"/>
    <property type="project" value="TreeGrafter"/>
</dbReference>
<sequence length="609" mass="66872">MCIPASWRCDGSDDCGDESDESPAVCKTVNCTGSDRFLCNNFKCVPGWRRCDGIDNCGDASDEHFCNLPETTCNADQFKCSDGHCISGDHVCDNSPHCPDMSDEIGCHKDNGATCADSNGGCEQNCTDLGQDSYYCSCSDGFQVNPDNPKECLDIDECATWGNNCPQECINMKGSFKCRCHEGFSDPQNRGVTCKSDNSRIVILFTVGDEVRQYRYKSKEYTNQIISGVRTAGIDVDMDRRLVYWTDTSLGAIYRASVPKDDKKKAVPQDLEISGVLRPEGISIDWASKNIYWTDSLARTIRVANADGFYSKIVIGTDLTRPHAIAVHPETGYMYWTDTSEHKPRIERAWMTGARREVLVSERLGVPSGLAIDHYMGGRVFWCDSKENLIESMKPDGTDRVIVTATKTFNPVALDLFEGSIYWLSQSLGSLASMDKFGKKQNTTIQTGLQMPRALKVFHINRYNISVKSACKYMTCSHLCLTTPEGAQCACPEGAGFAPNTGNTVCDSAYPRPERPQPEEICRCLNGGICETVKDFHTICSCPPGFTGELCESKESPQPDIPDIPGQNRTQLSGSGSSVDPAAIALPLMFLVLTGVVIAAAILLFRRKG</sequence>
<feature type="repeat" description="LDL-receptor class B" evidence="14">
    <location>
        <begin position="332"/>
        <end position="376"/>
    </location>
</feature>
<keyword evidence="19" id="KW-1185">Reference proteome</keyword>
<dbReference type="PROSITE" id="PS01186">
    <property type="entry name" value="EGF_2"/>
    <property type="match status" value="1"/>
</dbReference>
<dbReference type="InterPro" id="IPR023415">
    <property type="entry name" value="LDLR_class-A_CS"/>
</dbReference>
<feature type="disulfide bond" evidence="13">
    <location>
        <begin position="51"/>
        <end position="66"/>
    </location>
</feature>
<evidence type="ECO:0000313" key="19">
    <source>
        <dbReference type="Proteomes" id="UP000762676"/>
    </source>
</evidence>
<dbReference type="CDD" id="cd00112">
    <property type="entry name" value="LDLa"/>
    <property type="match status" value="3"/>
</dbReference>
<dbReference type="EMBL" id="BMAT01005091">
    <property type="protein sequence ID" value="GFR87432.1"/>
    <property type="molecule type" value="Genomic_DNA"/>
</dbReference>
<dbReference type="FunFam" id="2.120.10.30:FF:000241">
    <property type="entry name" value="Low-density lipoprotein receptor-related protein 6"/>
    <property type="match status" value="1"/>
</dbReference>
<evidence type="ECO:0000256" key="16">
    <source>
        <dbReference type="SAM" id="Phobius"/>
    </source>
</evidence>